<protein>
    <submittedName>
        <fullName evidence="1">Uncharacterized protein</fullName>
    </submittedName>
</protein>
<name>A0A3B0K8H7_DROGU</name>
<accession>A0A3B0K8H7</accession>
<sequence length="297" mass="34474">MIKEKQSDLAHFSVPEFKYEQFRDVLLRMRALQRYSFCVEAQSESDVDKLRQGFLRLMADYLTLEEVTSLYTVSVLVFLLMEKDRPRQCNERLEMLNASFNYSDTLKPTMIHYATVTMLECFKLIPCQEEHRYIYMLEAMPHILVACDTGKMIALGLLRAFIGVLSNTSLVLHIYRNMWEVYNMVKSISQETILADWSLCRTYILVKSFSLLMSSTALNSCNLGLRQAGYQGFDMPPIAPEISEWFTSLRDKIEEKHTHLSSKSGFKLVRFIDQNILRYLTEENIETTSEVGIETVA</sequence>
<dbReference type="EMBL" id="OUUW01000008">
    <property type="protein sequence ID" value="SPP84400.1"/>
    <property type="molecule type" value="Genomic_DNA"/>
</dbReference>
<organism evidence="1 2">
    <name type="scientific">Drosophila guanche</name>
    <name type="common">Fruit fly</name>
    <dbReference type="NCBI Taxonomy" id="7266"/>
    <lineage>
        <taxon>Eukaryota</taxon>
        <taxon>Metazoa</taxon>
        <taxon>Ecdysozoa</taxon>
        <taxon>Arthropoda</taxon>
        <taxon>Hexapoda</taxon>
        <taxon>Insecta</taxon>
        <taxon>Pterygota</taxon>
        <taxon>Neoptera</taxon>
        <taxon>Endopterygota</taxon>
        <taxon>Diptera</taxon>
        <taxon>Brachycera</taxon>
        <taxon>Muscomorpha</taxon>
        <taxon>Ephydroidea</taxon>
        <taxon>Drosophilidae</taxon>
        <taxon>Drosophila</taxon>
        <taxon>Sophophora</taxon>
    </lineage>
</organism>
<dbReference type="Proteomes" id="UP000268350">
    <property type="component" value="Unassembled WGS sequence"/>
</dbReference>
<evidence type="ECO:0000313" key="2">
    <source>
        <dbReference type="Proteomes" id="UP000268350"/>
    </source>
</evidence>
<keyword evidence="2" id="KW-1185">Reference proteome</keyword>
<reference evidence="2" key="1">
    <citation type="submission" date="2018-01" db="EMBL/GenBank/DDBJ databases">
        <authorList>
            <person name="Alioto T."/>
            <person name="Alioto T."/>
        </authorList>
    </citation>
    <scope>NUCLEOTIDE SEQUENCE [LARGE SCALE GENOMIC DNA]</scope>
</reference>
<dbReference type="OrthoDB" id="7848994at2759"/>
<dbReference type="OMA" id="DTLKPTM"/>
<dbReference type="AlphaFoldDB" id="A0A3B0K8H7"/>
<proteinExistence type="predicted"/>
<gene>
    <name evidence="1" type="ORF">DGUA_6G016977</name>
</gene>
<evidence type="ECO:0000313" key="1">
    <source>
        <dbReference type="EMBL" id="SPP84400.1"/>
    </source>
</evidence>